<protein>
    <submittedName>
        <fullName evidence="1">Uncharacterized protein</fullName>
    </submittedName>
</protein>
<organism evidence="1 2">
    <name type="scientific">Solanum pinnatisectum</name>
    <name type="common">tansyleaf nightshade</name>
    <dbReference type="NCBI Taxonomy" id="50273"/>
    <lineage>
        <taxon>Eukaryota</taxon>
        <taxon>Viridiplantae</taxon>
        <taxon>Streptophyta</taxon>
        <taxon>Embryophyta</taxon>
        <taxon>Tracheophyta</taxon>
        <taxon>Spermatophyta</taxon>
        <taxon>Magnoliopsida</taxon>
        <taxon>eudicotyledons</taxon>
        <taxon>Gunneridae</taxon>
        <taxon>Pentapetalae</taxon>
        <taxon>asterids</taxon>
        <taxon>lamiids</taxon>
        <taxon>Solanales</taxon>
        <taxon>Solanaceae</taxon>
        <taxon>Solanoideae</taxon>
        <taxon>Solaneae</taxon>
        <taxon>Solanum</taxon>
    </lineage>
</organism>
<sequence>MQHNMTLHFKQMALNQAPINVVQHATNWCEVYGSGTHEIEQCEVNSNSVYYVGNTQKGGVQQNYDNTYNPSWKNHPNFSWGGNQNQNQSQRVNQYLANSLNLHPQGGLPGDTEPNPKQLHTVSTRNGLQLEEVHINLPLVDILQGIPKYAKYVKDIVASKRRLTKYETLVLTEECSPRIQNRLPKKLKDPGSFPAQITIGQSLGLGSLKRTIVILQLADRSIARPEGVVEDVLVQVGSLIFSIDFVVLDFEPDSEIESCLNLALVDTRRTQVESLDRELGAPPKPSIEESHKLELKTLPTHLRYAYFGTNETLHVILSAELSDL</sequence>
<proteinExistence type="predicted"/>
<dbReference type="EMBL" id="JAWPEI010000011">
    <property type="protein sequence ID" value="KAK4710811.1"/>
    <property type="molecule type" value="Genomic_DNA"/>
</dbReference>
<accession>A0AAV9KC66</accession>
<dbReference type="PANTHER" id="PTHR33067:SF39">
    <property type="entry name" value="TRANSCRIPTION FACTOR INTERACTOR AND REGULATOR CCHC(ZN) FAMILY"/>
    <property type="match status" value="1"/>
</dbReference>
<dbReference type="PANTHER" id="PTHR33067">
    <property type="entry name" value="RNA-DIRECTED DNA POLYMERASE-RELATED"/>
    <property type="match status" value="1"/>
</dbReference>
<gene>
    <name evidence="1" type="ORF">R3W88_005324</name>
</gene>
<dbReference type="Proteomes" id="UP001311915">
    <property type="component" value="Unassembled WGS sequence"/>
</dbReference>
<dbReference type="AlphaFoldDB" id="A0AAV9KC66"/>
<name>A0AAV9KC66_9SOLN</name>
<evidence type="ECO:0000313" key="1">
    <source>
        <dbReference type="EMBL" id="KAK4710811.1"/>
    </source>
</evidence>
<keyword evidence="2" id="KW-1185">Reference proteome</keyword>
<reference evidence="1 2" key="1">
    <citation type="submission" date="2023-10" db="EMBL/GenBank/DDBJ databases">
        <title>Genome-Wide Identification Analysis in wild type Solanum Pinnatisectum Reveals Some Genes Defensing Phytophthora Infestans.</title>
        <authorList>
            <person name="Sun C."/>
        </authorList>
    </citation>
    <scope>NUCLEOTIDE SEQUENCE [LARGE SCALE GENOMIC DNA]</scope>
    <source>
        <strain evidence="1">LQN</strain>
        <tissue evidence="1">Leaf</tissue>
    </source>
</reference>
<comment type="caution">
    <text evidence="1">The sequence shown here is derived from an EMBL/GenBank/DDBJ whole genome shotgun (WGS) entry which is preliminary data.</text>
</comment>
<evidence type="ECO:0000313" key="2">
    <source>
        <dbReference type="Proteomes" id="UP001311915"/>
    </source>
</evidence>